<dbReference type="AlphaFoldDB" id="A0A1Q9D9Q1"/>
<evidence type="ECO:0000256" key="6">
    <source>
        <dbReference type="ARBA" id="ARBA00022801"/>
    </source>
</evidence>
<comment type="subcellular location">
    <subcellularLocation>
        <location evidence="2">Membrane</location>
        <topology evidence="2">Peripheral membrane protein</topology>
    </subcellularLocation>
</comment>
<dbReference type="GO" id="GO:0016020">
    <property type="term" value="C:membrane"/>
    <property type="evidence" value="ECO:0007669"/>
    <property type="project" value="UniProtKB-SubCell"/>
</dbReference>
<evidence type="ECO:0000256" key="9">
    <source>
        <dbReference type="ARBA" id="ARBA00023211"/>
    </source>
</evidence>
<dbReference type="EMBL" id="LSRX01000645">
    <property type="protein sequence ID" value="OLP91878.1"/>
    <property type="molecule type" value="Genomic_DNA"/>
</dbReference>
<evidence type="ECO:0000256" key="13">
    <source>
        <dbReference type="SAM" id="MobiDB-lite"/>
    </source>
</evidence>
<evidence type="ECO:0000256" key="7">
    <source>
        <dbReference type="ARBA" id="ARBA00022842"/>
    </source>
</evidence>
<keyword evidence="14" id="KW-0472">Membrane</keyword>
<evidence type="ECO:0000256" key="12">
    <source>
        <dbReference type="RuleBase" id="RU003465"/>
    </source>
</evidence>
<dbReference type="EC" id="3.1.3.16" evidence="4"/>
<comment type="cofactor">
    <cofactor evidence="1">
        <name>Mn(2+)</name>
        <dbReference type="ChEBI" id="CHEBI:29035"/>
    </cofactor>
</comment>
<dbReference type="InterPro" id="IPR000222">
    <property type="entry name" value="PP2C_BS"/>
</dbReference>
<evidence type="ECO:0000256" key="11">
    <source>
        <dbReference type="ARBA" id="ARBA00048336"/>
    </source>
</evidence>
<evidence type="ECO:0000256" key="10">
    <source>
        <dbReference type="ARBA" id="ARBA00047761"/>
    </source>
</evidence>
<dbReference type="Proteomes" id="UP000186817">
    <property type="component" value="Unassembled WGS sequence"/>
</dbReference>
<dbReference type="InterPro" id="IPR015655">
    <property type="entry name" value="PP2C"/>
</dbReference>
<keyword evidence="9" id="KW-0464">Manganese</keyword>
<dbReference type="PROSITE" id="PS51746">
    <property type="entry name" value="PPM_2"/>
    <property type="match status" value="1"/>
</dbReference>
<comment type="catalytic activity">
    <reaction evidence="11">
        <text>O-phospho-L-threonyl-[protein] + H2O = L-threonyl-[protein] + phosphate</text>
        <dbReference type="Rhea" id="RHEA:47004"/>
        <dbReference type="Rhea" id="RHEA-COMP:11060"/>
        <dbReference type="Rhea" id="RHEA-COMP:11605"/>
        <dbReference type="ChEBI" id="CHEBI:15377"/>
        <dbReference type="ChEBI" id="CHEBI:30013"/>
        <dbReference type="ChEBI" id="CHEBI:43474"/>
        <dbReference type="ChEBI" id="CHEBI:61977"/>
        <dbReference type="EC" id="3.1.3.16"/>
    </reaction>
</comment>
<name>A0A1Q9D9Q1_SYMMI</name>
<dbReference type="PANTHER" id="PTHR13832:SF803">
    <property type="entry name" value="PROTEIN PHOSPHATASE 1G"/>
    <property type="match status" value="1"/>
</dbReference>
<feature type="transmembrane region" description="Helical" evidence="14">
    <location>
        <begin position="349"/>
        <end position="371"/>
    </location>
</feature>
<keyword evidence="8 12" id="KW-0904">Protein phosphatase</keyword>
<dbReference type="PANTHER" id="PTHR13832">
    <property type="entry name" value="PROTEIN PHOSPHATASE 2C"/>
    <property type="match status" value="1"/>
</dbReference>
<reference evidence="16 17" key="1">
    <citation type="submission" date="2016-02" db="EMBL/GenBank/DDBJ databases">
        <title>Genome analysis of coral dinoflagellate symbionts highlights evolutionary adaptations to a symbiotic lifestyle.</title>
        <authorList>
            <person name="Aranda M."/>
            <person name="Li Y."/>
            <person name="Liew Y.J."/>
            <person name="Baumgarten S."/>
            <person name="Simakov O."/>
            <person name="Wilson M."/>
            <person name="Piel J."/>
            <person name="Ashoor H."/>
            <person name="Bougouffa S."/>
            <person name="Bajic V.B."/>
            <person name="Ryu T."/>
            <person name="Ravasi T."/>
            <person name="Bayer T."/>
            <person name="Micklem G."/>
            <person name="Kim H."/>
            <person name="Bhak J."/>
            <person name="Lajeunesse T.C."/>
            <person name="Voolstra C.R."/>
        </authorList>
    </citation>
    <scope>NUCLEOTIDE SEQUENCE [LARGE SCALE GENOMIC DNA]</scope>
    <source>
        <strain evidence="16 17">CCMP2467</strain>
    </source>
</reference>
<keyword evidence="6 12" id="KW-0378">Hydrolase</keyword>
<comment type="similarity">
    <text evidence="3 12">Belongs to the PP2C family.</text>
</comment>
<evidence type="ECO:0000256" key="1">
    <source>
        <dbReference type="ARBA" id="ARBA00001936"/>
    </source>
</evidence>
<sequence>MLELALNKQSGRRSSKPIPKVPSDRGYLPKAAPPPASPQVRPVPAEPGPPTTVKAPVLASSPSSLWPKDQNSRLCVYSAGYQGMRPYMEDRACGLLAIPGYPKASVFGVFDGHGGYQVAQMAAERLPRVLVEKLKTGAEPGEAMKDAFCSFDDDLRQNSSTSFQKMGSTAIMTLPLAERQRIEAAGGKANRELPAEQQKVICLPEIREVQINSEDQFFVMASDGVFEVFSSDQLIEELLKERRRLKTWPMAVDSILKHEASAVTKGPLVANPADLPGEEDEDEDDDMEQAGDSELVGDRAGLQPWRAFFFNTAALKHLHWAGDSELVGDRAGLQPWRAFFFNTAALKHLHWVMLAVMWWCASFVAFYDVYYDIPEFTKRGPQLWLLSFGFRLQLWLGVFAVGDWI</sequence>
<evidence type="ECO:0000256" key="3">
    <source>
        <dbReference type="ARBA" id="ARBA00006702"/>
    </source>
</evidence>
<dbReference type="PROSITE" id="PS01032">
    <property type="entry name" value="PPM_1"/>
    <property type="match status" value="1"/>
</dbReference>
<gene>
    <name evidence="16" type="primary">ppm-2</name>
    <name evidence="16" type="ORF">AK812_SmicGene26375</name>
</gene>
<keyword evidence="5" id="KW-0479">Metal-binding</keyword>
<keyword evidence="14" id="KW-0812">Transmembrane</keyword>
<evidence type="ECO:0000256" key="2">
    <source>
        <dbReference type="ARBA" id="ARBA00004170"/>
    </source>
</evidence>
<evidence type="ECO:0000256" key="14">
    <source>
        <dbReference type="SAM" id="Phobius"/>
    </source>
</evidence>
<dbReference type="InterPro" id="IPR036457">
    <property type="entry name" value="PPM-type-like_dom_sf"/>
</dbReference>
<feature type="region of interest" description="Disordered" evidence="13">
    <location>
        <begin position="1"/>
        <end position="56"/>
    </location>
</feature>
<keyword evidence="14" id="KW-1133">Transmembrane helix</keyword>
<feature type="domain" description="PPM-type phosphatase" evidence="15">
    <location>
        <begin position="73"/>
        <end position="405"/>
    </location>
</feature>
<comment type="catalytic activity">
    <reaction evidence="10">
        <text>O-phospho-L-seryl-[protein] + H2O = L-seryl-[protein] + phosphate</text>
        <dbReference type="Rhea" id="RHEA:20629"/>
        <dbReference type="Rhea" id="RHEA-COMP:9863"/>
        <dbReference type="Rhea" id="RHEA-COMP:11604"/>
        <dbReference type="ChEBI" id="CHEBI:15377"/>
        <dbReference type="ChEBI" id="CHEBI:29999"/>
        <dbReference type="ChEBI" id="CHEBI:43474"/>
        <dbReference type="ChEBI" id="CHEBI:83421"/>
        <dbReference type="EC" id="3.1.3.16"/>
    </reaction>
</comment>
<dbReference type="CDD" id="cd00143">
    <property type="entry name" value="PP2Cc"/>
    <property type="match status" value="1"/>
</dbReference>
<evidence type="ECO:0000256" key="4">
    <source>
        <dbReference type="ARBA" id="ARBA00013081"/>
    </source>
</evidence>
<feature type="transmembrane region" description="Helical" evidence="14">
    <location>
        <begin position="383"/>
        <end position="402"/>
    </location>
</feature>
<evidence type="ECO:0000256" key="5">
    <source>
        <dbReference type="ARBA" id="ARBA00022723"/>
    </source>
</evidence>
<dbReference type="InterPro" id="IPR001932">
    <property type="entry name" value="PPM-type_phosphatase-like_dom"/>
</dbReference>
<keyword evidence="7" id="KW-0460">Magnesium</keyword>
<feature type="region of interest" description="Disordered" evidence="13">
    <location>
        <begin position="267"/>
        <end position="290"/>
    </location>
</feature>
<proteinExistence type="inferred from homology"/>
<evidence type="ECO:0000259" key="15">
    <source>
        <dbReference type="PROSITE" id="PS51746"/>
    </source>
</evidence>
<dbReference type="GO" id="GO:0046872">
    <property type="term" value="F:metal ion binding"/>
    <property type="evidence" value="ECO:0007669"/>
    <property type="project" value="UniProtKB-KW"/>
</dbReference>
<feature type="compositionally biased region" description="Acidic residues" evidence="13">
    <location>
        <begin position="276"/>
        <end position="290"/>
    </location>
</feature>
<dbReference type="GO" id="GO:0004722">
    <property type="term" value="F:protein serine/threonine phosphatase activity"/>
    <property type="evidence" value="ECO:0007669"/>
    <property type="project" value="UniProtKB-EC"/>
</dbReference>
<evidence type="ECO:0000256" key="8">
    <source>
        <dbReference type="ARBA" id="ARBA00022912"/>
    </source>
</evidence>
<organism evidence="16 17">
    <name type="scientific">Symbiodinium microadriaticum</name>
    <name type="common">Dinoflagellate</name>
    <name type="synonym">Zooxanthella microadriatica</name>
    <dbReference type="NCBI Taxonomy" id="2951"/>
    <lineage>
        <taxon>Eukaryota</taxon>
        <taxon>Sar</taxon>
        <taxon>Alveolata</taxon>
        <taxon>Dinophyceae</taxon>
        <taxon>Suessiales</taxon>
        <taxon>Symbiodiniaceae</taxon>
        <taxon>Symbiodinium</taxon>
    </lineage>
</organism>
<dbReference type="Gene3D" id="3.60.40.10">
    <property type="entry name" value="PPM-type phosphatase domain"/>
    <property type="match status" value="2"/>
</dbReference>
<accession>A0A1Q9D9Q1</accession>
<dbReference type="SMART" id="SM00332">
    <property type="entry name" value="PP2Cc"/>
    <property type="match status" value="1"/>
</dbReference>
<comment type="caution">
    <text evidence="16">The sequence shown here is derived from an EMBL/GenBank/DDBJ whole genome shotgun (WGS) entry which is preliminary data.</text>
</comment>
<dbReference type="OrthoDB" id="10264738at2759"/>
<dbReference type="Pfam" id="PF00481">
    <property type="entry name" value="PP2C"/>
    <property type="match status" value="2"/>
</dbReference>
<dbReference type="SUPFAM" id="SSF81606">
    <property type="entry name" value="PP2C-like"/>
    <property type="match status" value="1"/>
</dbReference>
<evidence type="ECO:0000313" key="16">
    <source>
        <dbReference type="EMBL" id="OLP91878.1"/>
    </source>
</evidence>
<evidence type="ECO:0000313" key="17">
    <source>
        <dbReference type="Proteomes" id="UP000186817"/>
    </source>
</evidence>
<keyword evidence="17" id="KW-1185">Reference proteome</keyword>
<protein>
    <recommendedName>
        <fullName evidence="4">protein-serine/threonine phosphatase</fullName>
        <ecNumber evidence="4">3.1.3.16</ecNumber>
    </recommendedName>
</protein>